<organism evidence="1 2">
    <name type="scientific">Thermaerobacillus caldiproteolyticus</name>
    <dbReference type="NCBI Taxonomy" id="247480"/>
    <lineage>
        <taxon>Bacteria</taxon>
        <taxon>Bacillati</taxon>
        <taxon>Bacillota</taxon>
        <taxon>Bacilli</taxon>
        <taxon>Bacillales</taxon>
        <taxon>Anoxybacillaceae</taxon>
        <taxon>Thermaerobacillus</taxon>
    </lineage>
</organism>
<dbReference type="Proteomes" id="UP000523087">
    <property type="component" value="Unassembled WGS sequence"/>
</dbReference>
<dbReference type="AlphaFoldDB" id="A0A7W0BZY3"/>
<evidence type="ECO:0000313" key="2">
    <source>
        <dbReference type="Proteomes" id="UP000523087"/>
    </source>
</evidence>
<protein>
    <submittedName>
        <fullName evidence="1">Uncharacterized protein</fullName>
    </submittedName>
</protein>
<sequence length="44" mass="4987">MTEAVCASVFFENMDTNEDWTVSANDDFGDVSMVEGKRYIFADE</sequence>
<comment type="caution">
    <text evidence="1">The sequence shown here is derived from an EMBL/GenBank/DDBJ whole genome shotgun (WGS) entry which is preliminary data.</text>
</comment>
<dbReference type="RefSeq" id="WP_258561085.1">
    <property type="nucleotide sequence ID" value="NZ_JACDUT010000009.1"/>
</dbReference>
<reference evidence="1 2" key="1">
    <citation type="submission" date="2020-07" db="EMBL/GenBank/DDBJ databases">
        <title>Genomic Encyclopedia of Type Strains, Phase IV (KMG-IV): sequencing the most valuable type-strain genomes for metagenomic binning, comparative biology and taxonomic classification.</title>
        <authorList>
            <person name="Goeker M."/>
        </authorList>
    </citation>
    <scope>NUCLEOTIDE SEQUENCE [LARGE SCALE GENOMIC DNA]</scope>
    <source>
        <strain evidence="1 2">DSM 15730</strain>
    </source>
</reference>
<gene>
    <name evidence="1" type="ORF">HNR31_002880</name>
</gene>
<evidence type="ECO:0000313" key="1">
    <source>
        <dbReference type="EMBL" id="MBA2876085.1"/>
    </source>
</evidence>
<keyword evidence="2" id="KW-1185">Reference proteome</keyword>
<dbReference type="EMBL" id="JACDUT010000009">
    <property type="protein sequence ID" value="MBA2876085.1"/>
    <property type="molecule type" value="Genomic_DNA"/>
</dbReference>
<proteinExistence type="predicted"/>
<name>A0A7W0BZY3_9BACL</name>
<accession>A0A7W0BZY3</accession>